<dbReference type="PROSITE" id="PS00893">
    <property type="entry name" value="NUDIX_BOX"/>
    <property type="match status" value="1"/>
</dbReference>
<keyword evidence="6" id="KW-1185">Reference proteome</keyword>
<dbReference type="PRINTS" id="PR00502">
    <property type="entry name" value="NUDIXFAMILY"/>
</dbReference>
<dbReference type="PANTHER" id="PTHR43736:SF1">
    <property type="entry name" value="DIHYDRONEOPTERIN TRIPHOSPHATE DIPHOSPHATASE"/>
    <property type="match status" value="1"/>
</dbReference>
<dbReference type="SUPFAM" id="SSF55811">
    <property type="entry name" value="Nudix"/>
    <property type="match status" value="1"/>
</dbReference>
<feature type="domain" description="Nudix hydrolase" evidence="4">
    <location>
        <begin position="4"/>
        <end position="123"/>
    </location>
</feature>
<evidence type="ECO:0000259" key="4">
    <source>
        <dbReference type="PROSITE" id="PS51462"/>
    </source>
</evidence>
<dbReference type="InterPro" id="IPR000086">
    <property type="entry name" value="NUDIX_hydrolase_dom"/>
</dbReference>
<sequence length="134" mass="14952">MIGKHVITAGAVILNEEAQILLKKDPKRGWELPGGHVEQGETIKAAVIREVKEETGIDIEVIKFCGVSEEVNQNICNMWWLGKPAGGELQTSQESLEVGFFAVNKALQLIENDVFQKELLACLTEEKHPFYLSF</sequence>
<dbReference type="InterPro" id="IPR015797">
    <property type="entry name" value="NUDIX_hydrolase-like_dom_sf"/>
</dbReference>
<accession>A0A1H3SU70</accession>
<organism evidence="5 6">
    <name type="scientific">Evansella caseinilytica</name>
    <dbReference type="NCBI Taxonomy" id="1503961"/>
    <lineage>
        <taxon>Bacteria</taxon>
        <taxon>Bacillati</taxon>
        <taxon>Bacillota</taxon>
        <taxon>Bacilli</taxon>
        <taxon>Bacillales</taxon>
        <taxon>Bacillaceae</taxon>
        <taxon>Evansella</taxon>
    </lineage>
</organism>
<dbReference type="PROSITE" id="PS51462">
    <property type="entry name" value="NUDIX"/>
    <property type="match status" value="1"/>
</dbReference>
<dbReference type="PANTHER" id="PTHR43736">
    <property type="entry name" value="ADP-RIBOSE PYROPHOSPHATASE"/>
    <property type="match status" value="1"/>
</dbReference>
<dbReference type="InterPro" id="IPR020476">
    <property type="entry name" value="Nudix_hydrolase"/>
</dbReference>
<dbReference type="AlphaFoldDB" id="A0A1H3SU70"/>
<gene>
    <name evidence="5" type="ORF">SAMN05421736_11223</name>
</gene>
<dbReference type="Pfam" id="PF00293">
    <property type="entry name" value="NUDIX"/>
    <property type="match status" value="1"/>
</dbReference>
<dbReference type="CDD" id="cd02883">
    <property type="entry name" value="NUDIX_Hydrolase"/>
    <property type="match status" value="1"/>
</dbReference>
<reference evidence="6" key="1">
    <citation type="submission" date="2016-10" db="EMBL/GenBank/DDBJ databases">
        <authorList>
            <person name="Varghese N."/>
            <person name="Submissions S."/>
        </authorList>
    </citation>
    <scope>NUCLEOTIDE SEQUENCE [LARGE SCALE GENOMIC DNA]</scope>
    <source>
        <strain evidence="6">SP</strain>
    </source>
</reference>
<dbReference type="InterPro" id="IPR020084">
    <property type="entry name" value="NUDIX_hydrolase_CS"/>
</dbReference>
<comment type="similarity">
    <text evidence="1 3">Belongs to the Nudix hydrolase family.</text>
</comment>
<protein>
    <submittedName>
        <fullName evidence="5">Mutator mutT protein</fullName>
    </submittedName>
</protein>
<evidence type="ECO:0000256" key="2">
    <source>
        <dbReference type="ARBA" id="ARBA00022801"/>
    </source>
</evidence>
<evidence type="ECO:0000256" key="1">
    <source>
        <dbReference type="ARBA" id="ARBA00005582"/>
    </source>
</evidence>
<dbReference type="Proteomes" id="UP000198935">
    <property type="component" value="Unassembled WGS sequence"/>
</dbReference>
<name>A0A1H3SU70_9BACI</name>
<evidence type="ECO:0000313" key="5">
    <source>
        <dbReference type="EMBL" id="SDZ41247.1"/>
    </source>
</evidence>
<dbReference type="GO" id="GO:0016787">
    <property type="term" value="F:hydrolase activity"/>
    <property type="evidence" value="ECO:0007669"/>
    <property type="project" value="UniProtKB-KW"/>
</dbReference>
<proteinExistence type="inferred from homology"/>
<dbReference type="Gene3D" id="3.90.79.10">
    <property type="entry name" value="Nucleoside Triphosphate Pyrophosphohydrolase"/>
    <property type="match status" value="1"/>
</dbReference>
<dbReference type="EMBL" id="FNPI01000012">
    <property type="protein sequence ID" value="SDZ41247.1"/>
    <property type="molecule type" value="Genomic_DNA"/>
</dbReference>
<evidence type="ECO:0000256" key="3">
    <source>
        <dbReference type="RuleBase" id="RU003476"/>
    </source>
</evidence>
<keyword evidence="2 3" id="KW-0378">Hydrolase</keyword>
<dbReference type="STRING" id="1503961.SAMN05421736_11223"/>
<evidence type="ECO:0000313" key="6">
    <source>
        <dbReference type="Proteomes" id="UP000198935"/>
    </source>
</evidence>